<dbReference type="Pfam" id="PF00583">
    <property type="entry name" value="Acetyltransf_1"/>
    <property type="match status" value="1"/>
</dbReference>
<sequence>MSKVYVDARLRASGIAPTLLAEAVCDAATMGVTALWLGTNDANRRAQKAYRRAGFRKVGTRTYEVGGRRCRDVVMALNPQETAA</sequence>
<proteinExistence type="predicted"/>
<evidence type="ECO:0000259" key="1">
    <source>
        <dbReference type="PROSITE" id="PS51186"/>
    </source>
</evidence>
<organism evidence="2 3">
    <name type="scientific">Actinomyces ruminis</name>
    <dbReference type="NCBI Taxonomy" id="1937003"/>
    <lineage>
        <taxon>Bacteria</taxon>
        <taxon>Bacillati</taxon>
        <taxon>Actinomycetota</taxon>
        <taxon>Actinomycetes</taxon>
        <taxon>Actinomycetales</taxon>
        <taxon>Actinomycetaceae</taxon>
        <taxon>Actinomyces</taxon>
    </lineage>
</organism>
<reference evidence="2 3" key="1">
    <citation type="submission" date="2017-10" db="EMBL/GenBank/DDBJ databases">
        <title>Draft genome sequence of cellulolytic Actinomyces sp CtC72 isolated from cattle rumen fluid.</title>
        <authorList>
            <person name="Joshi A.J."/>
            <person name="Vasudevan G."/>
            <person name="Lanjekar V.B."/>
            <person name="Hivarkar S."/>
            <person name="Engineer A."/>
            <person name="Pore S.D."/>
            <person name="Dhakephalkar P.K."/>
            <person name="Dagar S."/>
        </authorList>
    </citation>
    <scope>NUCLEOTIDE SEQUENCE [LARGE SCALE GENOMIC DNA]</scope>
    <source>
        <strain evidence="3">CtC72</strain>
    </source>
</reference>
<dbReference type="SUPFAM" id="SSF55729">
    <property type="entry name" value="Acyl-CoA N-acyltransferases (Nat)"/>
    <property type="match status" value="1"/>
</dbReference>
<dbReference type="Proteomes" id="UP000194577">
    <property type="component" value="Unassembled WGS sequence"/>
</dbReference>
<comment type="caution">
    <text evidence="2">The sequence shown here is derived from an EMBL/GenBank/DDBJ whole genome shotgun (WGS) entry which is preliminary data.</text>
</comment>
<evidence type="ECO:0000313" key="2">
    <source>
        <dbReference type="EMBL" id="PHP52273.1"/>
    </source>
</evidence>
<gene>
    <name evidence="2" type="ORF">BW737_010605</name>
</gene>
<dbReference type="EMBL" id="MTPX02000053">
    <property type="protein sequence ID" value="PHP52273.1"/>
    <property type="molecule type" value="Genomic_DNA"/>
</dbReference>
<dbReference type="PROSITE" id="PS51186">
    <property type="entry name" value="GNAT"/>
    <property type="match status" value="1"/>
</dbReference>
<feature type="domain" description="N-acetyltransferase" evidence="1">
    <location>
        <begin position="1"/>
        <end position="80"/>
    </location>
</feature>
<protein>
    <submittedName>
        <fullName evidence="2">N-acetyltransferase</fullName>
    </submittedName>
</protein>
<dbReference type="InterPro" id="IPR000182">
    <property type="entry name" value="GNAT_dom"/>
</dbReference>
<dbReference type="InterPro" id="IPR016181">
    <property type="entry name" value="Acyl_CoA_acyltransferase"/>
</dbReference>
<keyword evidence="3" id="KW-1185">Reference proteome</keyword>
<name>A0ABX4M9X5_9ACTO</name>
<evidence type="ECO:0000313" key="3">
    <source>
        <dbReference type="Proteomes" id="UP000194577"/>
    </source>
</evidence>
<accession>A0ABX4M9X5</accession>
<dbReference type="Gene3D" id="3.40.630.30">
    <property type="match status" value="1"/>
</dbReference>